<evidence type="ECO:0000313" key="1">
    <source>
        <dbReference type="EMBL" id="WWC90970.1"/>
    </source>
</evidence>
<dbReference type="Proteomes" id="UP001355207">
    <property type="component" value="Chromosome 8"/>
</dbReference>
<accession>A0AAX4K002</accession>
<sequence>MCTAENISNSARQSLKQHQFSTLFEYLEVDIKISECQIVVLDDEPRLKSIFKAWSENQGPFEFPIDTLIFTMMSIPSKSFLDEWAEFKNEQGENRRLPRKWCLAIDEHEEQPRIMSIIEELCTQVEELTLRSWHRDINGGYTVSLSSIQDFFNNPIRWPSNNILKSLDILLNLDGSVSSESSREIVFPAHNTEPINLQRLTITLDARDAHRHMGTYGTINNVIIQNIPPSAQIARAMLSIGGTGCHYDFKIITGYGEEIDGLGARVNADIKEEMMKIWDNDERSIGWTRIAKQKP</sequence>
<reference evidence="1 2" key="1">
    <citation type="submission" date="2024-01" db="EMBL/GenBank/DDBJ databases">
        <title>Comparative genomics of Cryptococcus and Kwoniella reveals pathogenesis evolution and contrasting modes of karyotype evolution via chromosome fusion or intercentromeric recombination.</title>
        <authorList>
            <person name="Coelho M.A."/>
            <person name="David-Palma M."/>
            <person name="Shea T."/>
            <person name="Bowers K."/>
            <person name="McGinley-Smith S."/>
            <person name="Mohammad A.W."/>
            <person name="Gnirke A."/>
            <person name="Yurkov A.M."/>
            <person name="Nowrousian M."/>
            <person name="Sun S."/>
            <person name="Cuomo C.A."/>
            <person name="Heitman J."/>
        </authorList>
    </citation>
    <scope>NUCLEOTIDE SEQUENCE [LARGE SCALE GENOMIC DNA]</scope>
    <source>
        <strain evidence="1 2">CBS 6074</strain>
    </source>
</reference>
<evidence type="ECO:0000313" key="2">
    <source>
        <dbReference type="Proteomes" id="UP001355207"/>
    </source>
</evidence>
<keyword evidence="2" id="KW-1185">Reference proteome</keyword>
<dbReference type="GeneID" id="91096578"/>
<dbReference type="AlphaFoldDB" id="A0AAX4K002"/>
<name>A0AAX4K002_9TREE</name>
<dbReference type="EMBL" id="CP144105">
    <property type="protein sequence ID" value="WWC90970.1"/>
    <property type="molecule type" value="Genomic_DNA"/>
</dbReference>
<dbReference type="RefSeq" id="XP_066077733.1">
    <property type="nucleotide sequence ID" value="XM_066221636.1"/>
</dbReference>
<organism evidence="1 2">
    <name type="scientific">Kwoniella dendrophila CBS 6074</name>
    <dbReference type="NCBI Taxonomy" id="1295534"/>
    <lineage>
        <taxon>Eukaryota</taxon>
        <taxon>Fungi</taxon>
        <taxon>Dikarya</taxon>
        <taxon>Basidiomycota</taxon>
        <taxon>Agaricomycotina</taxon>
        <taxon>Tremellomycetes</taxon>
        <taxon>Tremellales</taxon>
        <taxon>Cryptococcaceae</taxon>
        <taxon>Kwoniella</taxon>
    </lineage>
</organism>
<gene>
    <name evidence="1" type="ORF">L201_005908</name>
</gene>
<protein>
    <submittedName>
        <fullName evidence="1">Uncharacterized protein</fullName>
    </submittedName>
</protein>
<proteinExistence type="predicted"/>